<evidence type="ECO:0000256" key="3">
    <source>
        <dbReference type="ARBA" id="ARBA00036324"/>
    </source>
</evidence>
<evidence type="ECO:0000313" key="5">
    <source>
        <dbReference type="Proteomes" id="UP000321323"/>
    </source>
</evidence>
<evidence type="ECO:0000256" key="1">
    <source>
        <dbReference type="ARBA" id="ARBA00000223"/>
    </source>
</evidence>
<proteinExistence type="predicted"/>
<dbReference type="PANTHER" id="PTHR31690:SF4">
    <property type="entry name" value="FUCOSE MUTAROTASE"/>
    <property type="match status" value="1"/>
</dbReference>
<dbReference type="InterPro" id="IPR023750">
    <property type="entry name" value="RbsD-like_sf"/>
</dbReference>
<organism evidence="4 5">
    <name type="scientific">[Empedobacter] haloabium</name>
    <dbReference type="NCBI Taxonomy" id="592317"/>
    <lineage>
        <taxon>Bacteria</taxon>
        <taxon>Pseudomonadati</taxon>
        <taxon>Pseudomonadota</taxon>
        <taxon>Betaproteobacteria</taxon>
        <taxon>Burkholderiales</taxon>
        <taxon>Oxalobacteraceae</taxon>
        <taxon>Telluria group</taxon>
        <taxon>Telluria group incertae sedis</taxon>
    </lineage>
</organism>
<dbReference type="InterPro" id="IPR007721">
    <property type="entry name" value="RbsD_FucU"/>
</dbReference>
<dbReference type="InterPro" id="IPR050443">
    <property type="entry name" value="RbsD/FucU_mutarotase"/>
</dbReference>
<evidence type="ECO:0000256" key="2">
    <source>
        <dbReference type="ARBA" id="ARBA00023235"/>
    </source>
</evidence>
<protein>
    <submittedName>
        <fullName evidence="4">RbsD/FucU domain-containing protein</fullName>
    </submittedName>
</protein>
<dbReference type="Proteomes" id="UP000321323">
    <property type="component" value="Chromosome"/>
</dbReference>
<dbReference type="PANTHER" id="PTHR31690">
    <property type="entry name" value="FUCOSE MUTAROTASE"/>
    <property type="match status" value="1"/>
</dbReference>
<reference evidence="4 5" key="1">
    <citation type="journal article" date="2019" name="Int. J. Syst. Evol. Microbiol.">
        <title>The Draft Whole-Genome Sequence of the Antibiotic Producer Empedobacter haloabium ATCC 31962 Provides Indications for Its Taxonomic Reclassification.</title>
        <authorList>
            <person name="Miess H."/>
            <person name="Arlt P."/>
            <person name="Apel A.K."/>
            <person name="Weber T."/>
            <person name="Nieselt K."/>
            <person name="Hanssen F."/>
            <person name="Czemmel S."/>
            <person name="Nahnsen S."/>
            <person name="Gross H."/>
        </authorList>
    </citation>
    <scope>NUCLEOTIDE SEQUENCE [LARGE SCALE GENOMIC DNA]</scope>
    <source>
        <strain evidence="4 5">ATCC 31962</strain>
    </source>
</reference>
<dbReference type="SUPFAM" id="SSF102546">
    <property type="entry name" value="RbsD-like"/>
    <property type="match status" value="1"/>
</dbReference>
<gene>
    <name evidence="4" type="ORF">E7V67_018625</name>
</gene>
<evidence type="ECO:0000313" key="4">
    <source>
        <dbReference type="EMBL" id="WUR11705.1"/>
    </source>
</evidence>
<comment type="catalytic activity">
    <reaction evidence="1">
        <text>beta-D-ribopyranose = beta-D-ribofuranose</text>
        <dbReference type="Rhea" id="RHEA:25432"/>
        <dbReference type="ChEBI" id="CHEBI:27476"/>
        <dbReference type="ChEBI" id="CHEBI:47002"/>
        <dbReference type="EC" id="5.4.99.62"/>
    </reaction>
</comment>
<keyword evidence="2" id="KW-0413">Isomerase</keyword>
<accession>A0ABZ1UG81</accession>
<dbReference type="EMBL" id="CP136508">
    <property type="protein sequence ID" value="WUR11705.1"/>
    <property type="molecule type" value="Genomic_DNA"/>
</dbReference>
<dbReference type="Pfam" id="PF05025">
    <property type="entry name" value="RbsD_FucU"/>
    <property type="match status" value="1"/>
</dbReference>
<keyword evidence="5" id="KW-1185">Reference proteome</keyword>
<name>A0ABZ1UG81_9BURK</name>
<comment type="catalytic activity">
    <reaction evidence="3">
        <text>alpha-L-fucose = beta-L-fucose</text>
        <dbReference type="Rhea" id="RHEA:25580"/>
        <dbReference type="ChEBI" id="CHEBI:42548"/>
        <dbReference type="ChEBI" id="CHEBI:42589"/>
        <dbReference type="EC" id="5.1.3.29"/>
    </reaction>
</comment>
<dbReference type="Gene3D" id="3.40.1650.10">
    <property type="entry name" value="RbsD-like domain"/>
    <property type="match status" value="1"/>
</dbReference>
<sequence>MLKGLDPLLSPELLKVLAEMGHGDAVAVVDANFTAMTLARGKRVIRLPGVGLERACAAVLSVLPLDLPGQPVAFMAVCDRPADYRSALQGEVIALCHAGGGAAPARCEAVERFAFYEQVKQAYAVVQTGELQPYANFLFRKGVLTGPADSR</sequence>